<keyword evidence="6" id="KW-1185">Reference proteome</keyword>
<dbReference type="AlphaFoldDB" id="K9X423"/>
<proteinExistence type="inferred from homology"/>
<name>K9X423_9NOST</name>
<dbReference type="PANTHER" id="PTHR30408:SF13">
    <property type="entry name" value="TYPE I RESTRICTION ENZYME HINDI SPECIFICITY SUBUNIT"/>
    <property type="match status" value="1"/>
</dbReference>
<evidence type="ECO:0000259" key="4">
    <source>
        <dbReference type="Pfam" id="PF01420"/>
    </source>
</evidence>
<gene>
    <name evidence="5" type="ORF">Cylst_4791</name>
</gene>
<keyword evidence="5" id="KW-0255">Endonuclease</keyword>
<evidence type="ECO:0000256" key="1">
    <source>
        <dbReference type="ARBA" id="ARBA00010923"/>
    </source>
</evidence>
<dbReference type="EMBL" id="CP003642">
    <property type="protein sequence ID" value="AFZ26849.1"/>
    <property type="molecule type" value="Genomic_DNA"/>
</dbReference>
<dbReference type="Pfam" id="PF01420">
    <property type="entry name" value="Methylase_S"/>
    <property type="match status" value="2"/>
</dbReference>
<dbReference type="GO" id="GO:0003677">
    <property type="term" value="F:DNA binding"/>
    <property type="evidence" value="ECO:0007669"/>
    <property type="project" value="UniProtKB-KW"/>
</dbReference>
<dbReference type="HOGENOM" id="CLU_021095_2_1_3"/>
<evidence type="ECO:0000256" key="2">
    <source>
        <dbReference type="ARBA" id="ARBA00022747"/>
    </source>
</evidence>
<dbReference type="PANTHER" id="PTHR30408">
    <property type="entry name" value="TYPE-1 RESTRICTION ENZYME ECOKI SPECIFICITY PROTEIN"/>
    <property type="match status" value="1"/>
</dbReference>
<reference evidence="5 6" key="1">
    <citation type="submission" date="2012-06" db="EMBL/GenBank/DDBJ databases">
        <title>Finished chromosome of genome of Cylindrospermum stagnale PCC 7417.</title>
        <authorList>
            <consortium name="US DOE Joint Genome Institute"/>
            <person name="Gugger M."/>
            <person name="Coursin T."/>
            <person name="Rippka R."/>
            <person name="Tandeau De Marsac N."/>
            <person name="Huntemann M."/>
            <person name="Wei C.-L."/>
            <person name="Han J."/>
            <person name="Detter J.C."/>
            <person name="Han C."/>
            <person name="Tapia R."/>
            <person name="Chen A."/>
            <person name="Kyrpides N."/>
            <person name="Mavromatis K."/>
            <person name="Markowitz V."/>
            <person name="Szeto E."/>
            <person name="Ivanova N."/>
            <person name="Pagani I."/>
            <person name="Pati A."/>
            <person name="Goodwin L."/>
            <person name="Nordberg H.P."/>
            <person name="Cantor M.N."/>
            <person name="Hua S.X."/>
            <person name="Woyke T."/>
            <person name="Kerfeld C.A."/>
        </authorList>
    </citation>
    <scope>NUCLEOTIDE SEQUENCE [LARGE SCALE GENOMIC DNA]</scope>
    <source>
        <strain evidence="5 6">PCC 7417</strain>
    </source>
</reference>
<keyword evidence="3" id="KW-0238">DNA-binding</keyword>
<dbReference type="SUPFAM" id="SSF116734">
    <property type="entry name" value="DNA methylase specificity domain"/>
    <property type="match status" value="2"/>
</dbReference>
<dbReference type="InterPro" id="IPR044946">
    <property type="entry name" value="Restrct_endonuc_typeI_TRD_sf"/>
</dbReference>
<organism evidence="5 6">
    <name type="scientific">Cylindrospermum stagnale PCC 7417</name>
    <dbReference type="NCBI Taxonomy" id="56107"/>
    <lineage>
        <taxon>Bacteria</taxon>
        <taxon>Bacillati</taxon>
        <taxon>Cyanobacteriota</taxon>
        <taxon>Cyanophyceae</taxon>
        <taxon>Nostocales</taxon>
        <taxon>Nostocaceae</taxon>
        <taxon>Cylindrospermum</taxon>
    </lineage>
</organism>
<evidence type="ECO:0000256" key="3">
    <source>
        <dbReference type="ARBA" id="ARBA00023125"/>
    </source>
</evidence>
<dbReference type="eggNOG" id="COG0732">
    <property type="taxonomic scope" value="Bacteria"/>
</dbReference>
<dbReference type="GO" id="GO:0004519">
    <property type="term" value="F:endonuclease activity"/>
    <property type="evidence" value="ECO:0007669"/>
    <property type="project" value="UniProtKB-KW"/>
</dbReference>
<keyword evidence="5" id="KW-0540">Nuclease</keyword>
<dbReference type="STRING" id="56107.Cylst_4791"/>
<sequence>MSDWEIIQINDLVKENQAELQTGPFGTQLKASEYIANGIPVINVRNIGYGSLTDAKLEFLDDKTAERLKVHRLVLDDIVFGRKGAVDRHILITKKSEQWIQGSDCLRLRIKSNKLSTKFLSYYFTTNAHKYWMEAQGSFGATMSSLNQDIVKRINIPIPPLPVQKKIAAILSAYDDLIENNNRRIAILEKMAEEIYREWFVRLRFPGHEQVKFHKGIPEGWESVKIEAICKEIRNGVKIKNLDGSTKYLGLENLPRESILIKDFNTADSVQSDKLLFKERDILFGKIRPYLHKMALANFSGACSSDTIVIRPKLNEYEGFILFTIFSDTFIVLATISSKGTKMPRADWDFLKKLQIILPETKILTSYQKKFDALFSLMCKCSNSNEILKQTRDRLLTRLISGKLSVEDLDIQFPPSMTE</sequence>
<dbReference type="InterPro" id="IPR000055">
    <property type="entry name" value="Restrct_endonuc_typeI_TRD"/>
</dbReference>
<comment type="similarity">
    <text evidence="1">Belongs to the type-I restriction system S methylase family.</text>
</comment>
<dbReference type="KEGG" id="csg:Cylst_4791"/>
<feature type="domain" description="Type I restriction modification DNA specificity" evidence="4">
    <location>
        <begin position="1"/>
        <end position="189"/>
    </location>
</feature>
<dbReference type="Proteomes" id="UP000010475">
    <property type="component" value="Chromosome"/>
</dbReference>
<dbReference type="GO" id="GO:0009307">
    <property type="term" value="P:DNA restriction-modification system"/>
    <property type="evidence" value="ECO:0007669"/>
    <property type="project" value="UniProtKB-KW"/>
</dbReference>
<dbReference type="RefSeq" id="WP_015210086.1">
    <property type="nucleotide sequence ID" value="NC_019757.1"/>
</dbReference>
<dbReference type="PATRIC" id="fig|56107.3.peg.5263"/>
<dbReference type="REBASE" id="58125">
    <property type="entry name" value="S.Cst7417ORF4792P"/>
</dbReference>
<accession>K9X423</accession>
<keyword evidence="5" id="KW-0378">Hydrolase</keyword>
<keyword evidence="2" id="KW-0680">Restriction system</keyword>
<evidence type="ECO:0000313" key="6">
    <source>
        <dbReference type="Proteomes" id="UP000010475"/>
    </source>
</evidence>
<feature type="domain" description="Type I restriction modification DNA specificity" evidence="4">
    <location>
        <begin position="218"/>
        <end position="370"/>
    </location>
</feature>
<evidence type="ECO:0000313" key="5">
    <source>
        <dbReference type="EMBL" id="AFZ26849.1"/>
    </source>
</evidence>
<dbReference type="OrthoDB" id="9815652at2"/>
<dbReference type="Gene3D" id="3.90.220.20">
    <property type="entry name" value="DNA methylase specificity domains"/>
    <property type="match status" value="2"/>
</dbReference>
<protein>
    <submittedName>
        <fullName evidence="5">Restriction endonuclease S subunit</fullName>
    </submittedName>
</protein>
<dbReference type="InterPro" id="IPR052021">
    <property type="entry name" value="Type-I_RS_S_subunit"/>
</dbReference>